<proteinExistence type="predicted"/>
<dbReference type="EnsemblPlants" id="KEH34545">
    <property type="protein sequence ID" value="KEH34545"/>
    <property type="gene ID" value="MTR_3g063060"/>
</dbReference>
<dbReference type="EMBL" id="CM001219">
    <property type="protein sequence ID" value="KEH34545.1"/>
    <property type="molecule type" value="Genomic_DNA"/>
</dbReference>
<evidence type="ECO:0000256" key="1">
    <source>
        <dbReference type="SAM" id="MobiDB-lite"/>
    </source>
</evidence>
<protein>
    <submittedName>
        <fullName evidence="2 3">Uncharacterized protein</fullName>
    </submittedName>
</protein>
<accession>A0A072V8M7</accession>
<sequence>MYHQPPEQSSRHRSSFEPNTLRSITRTKTKNKTNQFRGRPDDLRPTYINIPETSENQSQNHELNQFQTCLNPYRGMSSTR</sequence>
<reference evidence="2 4" key="2">
    <citation type="journal article" date="2014" name="BMC Genomics">
        <title>An improved genome release (version Mt4.0) for the model legume Medicago truncatula.</title>
        <authorList>
            <person name="Tang H."/>
            <person name="Krishnakumar V."/>
            <person name="Bidwell S."/>
            <person name="Rosen B."/>
            <person name="Chan A."/>
            <person name="Zhou S."/>
            <person name="Gentzbittel L."/>
            <person name="Childs K.L."/>
            <person name="Yandell M."/>
            <person name="Gundlach H."/>
            <person name="Mayer K.F."/>
            <person name="Schwartz D.C."/>
            <person name="Town C.D."/>
        </authorList>
    </citation>
    <scope>GENOME REANNOTATION</scope>
    <source>
        <strain evidence="2">A17</strain>
        <strain evidence="3 4">cv. Jemalong A17</strain>
    </source>
</reference>
<dbReference type="AlphaFoldDB" id="A0A072V8M7"/>
<reference evidence="3" key="3">
    <citation type="submission" date="2015-04" db="UniProtKB">
        <authorList>
            <consortium name="EnsemblPlants"/>
        </authorList>
    </citation>
    <scope>IDENTIFICATION</scope>
    <source>
        <strain evidence="3">cv. Jemalong A17</strain>
    </source>
</reference>
<name>A0A072V8M7_MEDTR</name>
<evidence type="ECO:0000313" key="2">
    <source>
        <dbReference type="EMBL" id="KEH34545.1"/>
    </source>
</evidence>
<dbReference type="Proteomes" id="UP000002051">
    <property type="component" value="Chromosome 3"/>
</dbReference>
<keyword evidence="4" id="KW-1185">Reference proteome</keyword>
<evidence type="ECO:0000313" key="4">
    <source>
        <dbReference type="Proteomes" id="UP000002051"/>
    </source>
</evidence>
<gene>
    <name evidence="2" type="ordered locus">MTR_3g063060</name>
</gene>
<evidence type="ECO:0000313" key="3">
    <source>
        <dbReference type="EnsemblPlants" id="KEH34545"/>
    </source>
</evidence>
<organism evidence="2 4">
    <name type="scientific">Medicago truncatula</name>
    <name type="common">Barrel medic</name>
    <name type="synonym">Medicago tribuloides</name>
    <dbReference type="NCBI Taxonomy" id="3880"/>
    <lineage>
        <taxon>Eukaryota</taxon>
        <taxon>Viridiplantae</taxon>
        <taxon>Streptophyta</taxon>
        <taxon>Embryophyta</taxon>
        <taxon>Tracheophyta</taxon>
        <taxon>Spermatophyta</taxon>
        <taxon>Magnoliopsida</taxon>
        <taxon>eudicotyledons</taxon>
        <taxon>Gunneridae</taxon>
        <taxon>Pentapetalae</taxon>
        <taxon>rosids</taxon>
        <taxon>fabids</taxon>
        <taxon>Fabales</taxon>
        <taxon>Fabaceae</taxon>
        <taxon>Papilionoideae</taxon>
        <taxon>50 kb inversion clade</taxon>
        <taxon>NPAAA clade</taxon>
        <taxon>Hologalegina</taxon>
        <taxon>IRL clade</taxon>
        <taxon>Trifolieae</taxon>
        <taxon>Medicago</taxon>
    </lineage>
</organism>
<reference evidence="2 4" key="1">
    <citation type="journal article" date="2011" name="Nature">
        <title>The Medicago genome provides insight into the evolution of rhizobial symbioses.</title>
        <authorList>
            <person name="Young N.D."/>
            <person name="Debelle F."/>
            <person name="Oldroyd G.E."/>
            <person name="Geurts R."/>
            <person name="Cannon S.B."/>
            <person name="Udvardi M.K."/>
            <person name="Benedito V.A."/>
            <person name="Mayer K.F."/>
            <person name="Gouzy J."/>
            <person name="Schoof H."/>
            <person name="Van de Peer Y."/>
            <person name="Proost S."/>
            <person name="Cook D.R."/>
            <person name="Meyers B.C."/>
            <person name="Spannagl M."/>
            <person name="Cheung F."/>
            <person name="De Mita S."/>
            <person name="Krishnakumar V."/>
            <person name="Gundlach H."/>
            <person name="Zhou S."/>
            <person name="Mudge J."/>
            <person name="Bharti A.K."/>
            <person name="Murray J.D."/>
            <person name="Naoumkina M.A."/>
            <person name="Rosen B."/>
            <person name="Silverstein K.A."/>
            <person name="Tang H."/>
            <person name="Rombauts S."/>
            <person name="Zhao P.X."/>
            <person name="Zhou P."/>
            <person name="Barbe V."/>
            <person name="Bardou P."/>
            <person name="Bechner M."/>
            <person name="Bellec A."/>
            <person name="Berger A."/>
            <person name="Berges H."/>
            <person name="Bidwell S."/>
            <person name="Bisseling T."/>
            <person name="Choisne N."/>
            <person name="Couloux A."/>
            <person name="Denny R."/>
            <person name="Deshpande S."/>
            <person name="Dai X."/>
            <person name="Doyle J.J."/>
            <person name="Dudez A.M."/>
            <person name="Farmer A.D."/>
            <person name="Fouteau S."/>
            <person name="Franken C."/>
            <person name="Gibelin C."/>
            <person name="Gish J."/>
            <person name="Goldstein S."/>
            <person name="Gonzalez A.J."/>
            <person name="Green P.J."/>
            <person name="Hallab A."/>
            <person name="Hartog M."/>
            <person name="Hua A."/>
            <person name="Humphray S.J."/>
            <person name="Jeong D.H."/>
            <person name="Jing Y."/>
            <person name="Jocker A."/>
            <person name="Kenton S.M."/>
            <person name="Kim D.J."/>
            <person name="Klee K."/>
            <person name="Lai H."/>
            <person name="Lang C."/>
            <person name="Lin S."/>
            <person name="Macmil S.L."/>
            <person name="Magdelenat G."/>
            <person name="Matthews L."/>
            <person name="McCorrison J."/>
            <person name="Monaghan E.L."/>
            <person name="Mun J.H."/>
            <person name="Najar F.Z."/>
            <person name="Nicholson C."/>
            <person name="Noirot C."/>
            <person name="O'Bleness M."/>
            <person name="Paule C.R."/>
            <person name="Poulain J."/>
            <person name="Prion F."/>
            <person name="Qin B."/>
            <person name="Qu C."/>
            <person name="Retzel E.F."/>
            <person name="Riddle C."/>
            <person name="Sallet E."/>
            <person name="Samain S."/>
            <person name="Samson N."/>
            <person name="Sanders I."/>
            <person name="Saurat O."/>
            <person name="Scarpelli C."/>
            <person name="Schiex T."/>
            <person name="Segurens B."/>
            <person name="Severin A.J."/>
            <person name="Sherrier D.J."/>
            <person name="Shi R."/>
            <person name="Sims S."/>
            <person name="Singer S.R."/>
            <person name="Sinharoy S."/>
            <person name="Sterck L."/>
            <person name="Viollet A."/>
            <person name="Wang B.B."/>
            <person name="Wang K."/>
            <person name="Wang M."/>
            <person name="Wang X."/>
            <person name="Warfsmann J."/>
            <person name="Weissenbach J."/>
            <person name="White D.D."/>
            <person name="White J.D."/>
            <person name="Wiley G.B."/>
            <person name="Wincker P."/>
            <person name="Xing Y."/>
            <person name="Yang L."/>
            <person name="Yao Z."/>
            <person name="Ying F."/>
            <person name="Zhai J."/>
            <person name="Zhou L."/>
            <person name="Zuber A."/>
            <person name="Denarie J."/>
            <person name="Dixon R.A."/>
            <person name="May G.D."/>
            <person name="Schwartz D.C."/>
            <person name="Rogers J."/>
            <person name="Quetier F."/>
            <person name="Town C.D."/>
            <person name="Roe B.A."/>
        </authorList>
    </citation>
    <scope>NUCLEOTIDE SEQUENCE [LARGE SCALE GENOMIC DNA]</scope>
    <source>
        <strain evidence="2">A17</strain>
        <strain evidence="3 4">cv. Jemalong A17</strain>
    </source>
</reference>
<feature type="region of interest" description="Disordered" evidence="1">
    <location>
        <begin position="1"/>
        <end position="46"/>
    </location>
</feature>
<dbReference type="HOGENOM" id="CLU_2593372_0_0_1"/>